<accession>A0A5C6F9N1</accession>
<dbReference type="EMBL" id="SJPX01000001">
    <property type="protein sequence ID" value="TWU57144.1"/>
    <property type="molecule type" value="Genomic_DNA"/>
</dbReference>
<protein>
    <submittedName>
        <fullName evidence="1">Uncharacterized protein</fullName>
    </submittedName>
</protein>
<keyword evidence="2" id="KW-1185">Reference proteome</keyword>
<comment type="caution">
    <text evidence="1">The sequence shown here is derived from an EMBL/GenBank/DDBJ whole genome shotgun (WGS) entry which is preliminary data.</text>
</comment>
<dbReference type="AlphaFoldDB" id="A0A5C6F9N1"/>
<organism evidence="1 2">
    <name type="scientific">Rubripirellula reticaptiva</name>
    <dbReference type="NCBI Taxonomy" id="2528013"/>
    <lineage>
        <taxon>Bacteria</taxon>
        <taxon>Pseudomonadati</taxon>
        <taxon>Planctomycetota</taxon>
        <taxon>Planctomycetia</taxon>
        <taxon>Pirellulales</taxon>
        <taxon>Pirellulaceae</taxon>
        <taxon>Rubripirellula</taxon>
    </lineage>
</organism>
<gene>
    <name evidence="1" type="ORF">Poly59_00490</name>
</gene>
<evidence type="ECO:0000313" key="1">
    <source>
        <dbReference type="EMBL" id="TWU57144.1"/>
    </source>
</evidence>
<sequence>MFFAAGCVAQATEDCCVTTLGKKVIAGQSPYSNAGLHALRFARSSSLLASVCVRLSVETVV</sequence>
<name>A0A5C6F9N1_9BACT</name>
<dbReference type="Proteomes" id="UP000317977">
    <property type="component" value="Unassembled WGS sequence"/>
</dbReference>
<evidence type="ECO:0000313" key="2">
    <source>
        <dbReference type="Proteomes" id="UP000317977"/>
    </source>
</evidence>
<proteinExistence type="predicted"/>
<reference evidence="1 2" key="1">
    <citation type="submission" date="2019-02" db="EMBL/GenBank/DDBJ databases">
        <title>Deep-cultivation of Planctomycetes and their phenomic and genomic characterization uncovers novel biology.</title>
        <authorList>
            <person name="Wiegand S."/>
            <person name="Jogler M."/>
            <person name="Boedeker C."/>
            <person name="Pinto D."/>
            <person name="Vollmers J."/>
            <person name="Rivas-Marin E."/>
            <person name="Kohn T."/>
            <person name="Peeters S.H."/>
            <person name="Heuer A."/>
            <person name="Rast P."/>
            <person name="Oberbeckmann S."/>
            <person name="Bunk B."/>
            <person name="Jeske O."/>
            <person name="Meyerdierks A."/>
            <person name="Storesund J.E."/>
            <person name="Kallscheuer N."/>
            <person name="Luecker S."/>
            <person name="Lage O.M."/>
            <person name="Pohl T."/>
            <person name="Merkel B.J."/>
            <person name="Hornburger P."/>
            <person name="Mueller R.-W."/>
            <person name="Bruemmer F."/>
            <person name="Labrenz M."/>
            <person name="Spormann A.M."/>
            <person name="Op Den Camp H."/>
            <person name="Overmann J."/>
            <person name="Amann R."/>
            <person name="Jetten M.S.M."/>
            <person name="Mascher T."/>
            <person name="Medema M.H."/>
            <person name="Devos D.P."/>
            <person name="Kaster A.-K."/>
            <person name="Ovreas L."/>
            <person name="Rohde M."/>
            <person name="Galperin M.Y."/>
            <person name="Jogler C."/>
        </authorList>
    </citation>
    <scope>NUCLEOTIDE SEQUENCE [LARGE SCALE GENOMIC DNA]</scope>
    <source>
        <strain evidence="1 2">Poly59</strain>
    </source>
</reference>